<evidence type="ECO:0000256" key="5">
    <source>
        <dbReference type="ARBA" id="ARBA00022391"/>
    </source>
</evidence>
<dbReference type="NCBIfam" id="NF009557">
    <property type="entry name" value="PRK13009.1"/>
    <property type="match status" value="1"/>
</dbReference>
<feature type="binding site" evidence="15">
    <location>
        <position position="75"/>
    </location>
    <ligand>
        <name>Zn(2+)</name>
        <dbReference type="ChEBI" id="CHEBI:29105"/>
        <label>1</label>
    </ligand>
</feature>
<dbReference type="GO" id="GO:0009089">
    <property type="term" value="P:lysine biosynthetic process via diaminopimelate"/>
    <property type="evidence" value="ECO:0007669"/>
    <property type="project" value="UniProtKB-UniRule"/>
</dbReference>
<comment type="cofactor">
    <cofactor evidence="15">
        <name>Zn(2+)</name>
        <dbReference type="ChEBI" id="CHEBI:29105"/>
    </cofactor>
    <cofactor evidence="15">
        <name>Co(2+)</name>
        <dbReference type="ChEBI" id="CHEBI:48828"/>
    </cofactor>
    <text evidence="15">Binds 2 Zn(2+) or Co(2+) ions per subunit.</text>
</comment>
<evidence type="ECO:0000256" key="13">
    <source>
        <dbReference type="ARBA" id="ARBA00031891"/>
    </source>
</evidence>
<evidence type="ECO:0000256" key="2">
    <source>
        <dbReference type="ARBA" id="ARBA00006746"/>
    </source>
</evidence>
<dbReference type="HAMAP" id="MF_01690">
    <property type="entry name" value="DapE"/>
    <property type="match status" value="1"/>
</dbReference>
<keyword evidence="9 15" id="KW-0862">Zinc</keyword>
<evidence type="ECO:0000256" key="11">
    <source>
        <dbReference type="ARBA" id="ARBA00023154"/>
    </source>
</evidence>
<evidence type="ECO:0000256" key="10">
    <source>
        <dbReference type="ARBA" id="ARBA00022915"/>
    </source>
</evidence>
<dbReference type="GO" id="GO:0008777">
    <property type="term" value="F:acetylornithine deacetylase activity"/>
    <property type="evidence" value="ECO:0007669"/>
    <property type="project" value="TreeGrafter"/>
</dbReference>
<dbReference type="GO" id="GO:0019877">
    <property type="term" value="P:diaminopimelate biosynthetic process"/>
    <property type="evidence" value="ECO:0007669"/>
    <property type="project" value="UniProtKB-UniRule"/>
</dbReference>
<organism evidence="17 18">
    <name type="scientific">Sphingopyxis lindanitolerans</name>
    <dbReference type="NCBI Taxonomy" id="2054227"/>
    <lineage>
        <taxon>Bacteria</taxon>
        <taxon>Pseudomonadati</taxon>
        <taxon>Pseudomonadota</taxon>
        <taxon>Alphaproteobacteria</taxon>
        <taxon>Sphingomonadales</taxon>
        <taxon>Sphingomonadaceae</taxon>
        <taxon>Sphingopyxis</taxon>
    </lineage>
</organism>
<dbReference type="Pfam" id="PF07687">
    <property type="entry name" value="M20_dimer"/>
    <property type="match status" value="1"/>
</dbReference>
<dbReference type="InterPro" id="IPR036264">
    <property type="entry name" value="Bact_exopeptidase_dim_dom"/>
</dbReference>
<keyword evidence="12 15" id="KW-0170">Cobalt</keyword>
<comment type="pathway">
    <text evidence="1 15">Amino-acid biosynthesis; L-lysine biosynthesis via DAP pathway; LL-2,6-diaminopimelate from (S)-tetrahydrodipicolinate (succinylase route): step 3/3.</text>
</comment>
<dbReference type="InterPro" id="IPR011650">
    <property type="entry name" value="Peptidase_M20_dimer"/>
</dbReference>
<reference evidence="18" key="1">
    <citation type="submission" date="2017-11" db="EMBL/GenBank/DDBJ databases">
        <title>The complete genome sequence of Sphingopyxis pomeranensis sp. nov. strain WS5A3p.</title>
        <authorList>
            <person name="Kaminski M.A."/>
        </authorList>
    </citation>
    <scope>NUCLEOTIDE SEQUENCE [LARGE SCALE GENOMIC DNA]</scope>
    <source>
        <strain evidence="18">WS5A3p</strain>
    </source>
</reference>
<proteinExistence type="inferred from homology"/>
<comment type="similarity">
    <text evidence="2 15">Belongs to the peptidase M20A family. DapE subfamily.</text>
</comment>
<feature type="binding site" evidence="15">
    <location>
        <position position="106"/>
    </location>
    <ligand>
        <name>Zn(2+)</name>
        <dbReference type="ChEBI" id="CHEBI:29105"/>
        <label>2</label>
    </ligand>
</feature>
<keyword evidence="6 15" id="KW-0028">Amino-acid biosynthesis</keyword>
<name>A0A2S8B8F3_9SPHN</name>
<dbReference type="PANTHER" id="PTHR43808:SF31">
    <property type="entry name" value="N-ACETYL-L-CITRULLINE DEACETYLASE"/>
    <property type="match status" value="1"/>
</dbReference>
<dbReference type="RefSeq" id="WP_105998806.1">
    <property type="nucleotide sequence ID" value="NZ_CM009578.1"/>
</dbReference>
<evidence type="ECO:0000256" key="14">
    <source>
        <dbReference type="ARBA" id="ARBA00051301"/>
    </source>
</evidence>
<dbReference type="GO" id="GO:0006526">
    <property type="term" value="P:L-arginine biosynthetic process"/>
    <property type="evidence" value="ECO:0007669"/>
    <property type="project" value="TreeGrafter"/>
</dbReference>
<feature type="domain" description="Peptidase M20 dimerisation" evidence="16">
    <location>
        <begin position="178"/>
        <end position="282"/>
    </location>
</feature>
<keyword evidence="7 15" id="KW-0479">Metal-binding</keyword>
<comment type="caution">
    <text evidence="17">The sequence shown here is derived from an EMBL/GenBank/DDBJ whole genome shotgun (WGS) entry which is preliminary data.</text>
</comment>
<dbReference type="PROSITE" id="PS00759">
    <property type="entry name" value="ARGE_DAPE_CPG2_2"/>
    <property type="match status" value="1"/>
</dbReference>
<dbReference type="NCBIfam" id="TIGR01246">
    <property type="entry name" value="dapE_proteo"/>
    <property type="match status" value="1"/>
</dbReference>
<gene>
    <name evidence="15" type="primary">dapE</name>
    <name evidence="17" type="ORF">CVO77_09370</name>
</gene>
<feature type="binding site" evidence="15">
    <location>
        <position position="350"/>
    </location>
    <ligand>
        <name>Zn(2+)</name>
        <dbReference type="ChEBI" id="CHEBI:29105"/>
        <label>2</label>
    </ligand>
</feature>
<dbReference type="PANTHER" id="PTHR43808">
    <property type="entry name" value="ACETYLORNITHINE DEACETYLASE"/>
    <property type="match status" value="1"/>
</dbReference>
<evidence type="ECO:0000259" key="16">
    <source>
        <dbReference type="Pfam" id="PF07687"/>
    </source>
</evidence>
<feature type="binding site" evidence="15">
    <location>
        <position position="106"/>
    </location>
    <ligand>
        <name>Zn(2+)</name>
        <dbReference type="ChEBI" id="CHEBI:29105"/>
        <label>1</label>
    </ligand>
</feature>
<dbReference type="InterPro" id="IPR050072">
    <property type="entry name" value="Peptidase_M20A"/>
</dbReference>
<dbReference type="AlphaFoldDB" id="A0A2S8B8F3"/>
<evidence type="ECO:0000313" key="18">
    <source>
        <dbReference type="Proteomes" id="UP000238954"/>
    </source>
</evidence>
<evidence type="ECO:0000256" key="1">
    <source>
        <dbReference type="ARBA" id="ARBA00005130"/>
    </source>
</evidence>
<evidence type="ECO:0000313" key="17">
    <source>
        <dbReference type="EMBL" id="PQM28638.1"/>
    </source>
</evidence>
<dbReference type="OrthoDB" id="9809784at2"/>
<dbReference type="GO" id="GO:0050897">
    <property type="term" value="F:cobalt ion binding"/>
    <property type="evidence" value="ECO:0007669"/>
    <property type="project" value="UniProtKB-UniRule"/>
</dbReference>
<protein>
    <recommendedName>
        <fullName evidence="5 15">Succinyl-diaminopimelate desuccinylase</fullName>
        <shortName evidence="15">SDAP desuccinylase</shortName>
        <ecNumber evidence="4 15">3.5.1.18</ecNumber>
    </recommendedName>
    <alternativeName>
        <fullName evidence="13 15">N-succinyl-LL-2,6-diaminoheptanedioate amidohydrolase</fullName>
    </alternativeName>
</protein>
<dbReference type="Gene3D" id="3.40.630.10">
    <property type="entry name" value="Zn peptidases"/>
    <property type="match status" value="2"/>
</dbReference>
<comment type="subunit">
    <text evidence="3 15">Homodimer.</text>
</comment>
<evidence type="ECO:0000256" key="9">
    <source>
        <dbReference type="ARBA" id="ARBA00022833"/>
    </source>
</evidence>
<dbReference type="InterPro" id="IPR001261">
    <property type="entry name" value="ArgE/DapE_CS"/>
</dbReference>
<comment type="catalytic activity">
    <reaction evidence="14 15">
        <text>N-succinyl-(2S,6S)-2,6-diaminopimelate + H2O = (2S,6S)-2,6-diaminopimelate + succinate</text>
        <dbReference type="Rhea" id="RHEA:22608"/>
        <dbReference type="ChEBI" id="CHEBI:15377"/>
        <dbReference type="ChEBI" id="CHEBI:30031"/>
        <dbReference type="ChEBI" id="CHEBI:57609"/>
        <dbReference type="ChEBI" id="CHEBI:58087"/>
        <dbReference type="EC" id="3.5.1.18"/>
    </reaction>
</comment>
<dbReference type="GO" id="GO:0008270">
    <property type="term" value="F:zinc ion binding"/>
    <property type="evidence" value="ECO:0007669"/>
    <property type="project" value="UniProtKB-UniRule"/>
</dbReference>
<dbReference type="EMBL" id="PHFW01000002">
    <property type="protein sequence ID" value="PQM28638.1"/>
    <property type="molecule type" value="Genomic_DNA"/>
</dbReference>
<dbReference type="GO" id="GO:0009014">
    <property type="term" value="F:succinyl-diaminopimelate desuccinylase activity"/>
    <property type="evidence" value="ECO:0007669"/>
    <property type="project" value="UniProtKB-UniRule"/>
</dbReference>
<dbReference type="SUPFAM" id="SSF55031">
    <property type="entry name" value="Bacterial exopeptidase dimerisation domain"/>
    <property type="match status" value="1"/>
</dbReference>
<dbReference type="SUPFAM" id="SSF53187">
    <property type="entry name" value="Zn-dependent exopeptidases"/>
    <property type="match status" value="1"/>
</dbReference>
<evidence type="ECO:0000256" key="7">
    <source>
        <dbReference type="ARBA" id="ARBA00022723"/>
    </source>
</evidence>
<dbReference type="EC" id="3.5.1.18" evidence="4 15"/>
<dbReference type="Proteomes" id="UP000238954">
    <property type="component" value="Chromosome"/>
</dbReference>
<dbReference type="InterPro" id="IPR005941">
    <property type="entry name" value="DapE_proteobac"/>
</dbReference>
<dbReference type="UniPathway" id="UPA00034">
    <property type="reaction ID" value="UER00021"/>
</dbReference>
<dbReference type="Pfam" id="PF01546">
    <property type="entry name" value="Peptidase_M20"/>
    <property type="match status" value="1"/>
</dbReference>
<accession>A0A2S8B8F3</accession>
<evidence type="ECO:0000256" key="3">
    <source>
        <dbReference type="ARBA" id="ARBA00011738"/>
    </source>
</evidence>
<keyword evidence="11 15" id="KW-0457">Lysine biosynthesis</keyword>
<sequence length="378" mass="39784">MTQHLDPVDLAQALIAVPSVSPATGAVFDVLEAALTPLGFTVERFIDGIEPDGPVENLLAVRAGKGPAHFGLAGHLDVVPPGIGWTSDAFAPEIRGDLLYGRGAVDMKGAIAAFVAAAAATPVEAGTISLIITGDEEGPAIFGTRALIEHMSARGVKPDMILVGEPTSVDRLGDMVKIGRRGSVNIWIDVPGMQGHVAYPHLADNPIPKLVAILAAIDAVSLDAGTDWFQPSNIEFTDIEVGNGATNVIPASARARLSIRFNDRHRGADLVAMVERLAHDVEPRAKVVGKISGEAFLTPPGDLSELIAEAIHAETDIRPEMSTTGGTSDARFLHALCPVVEFGLTNATMHKLDEAVAVADLHRLTAIYRGILMRALLD</sequence>
<dbReference type="CDD" id="cd03891">
    <property type="entry name" value="M20_DapE_proteobac"/>
    <property type="match status" value="1"/>
</dbReference>
<comment type="function">
    <text evidence="15">Catalyzes the hydrolysis of N-succinyl-L,L-diaminopimelic acid (SDAP), forming succinate and LL-2,6-diaminopimelate (DAP), an intermediate involved in the bacterial biosynthesis of lysine and meso-diaminopimelic acid, an essential component of bacterial cell walls.</text>
</comment>
<evidence type="ECO:0000256" key="12">
    <source>
        <dbReference type="ARBA" id="ARBA00023285"/>
    </source>
</evidence>
<feature type="active site" evidence="15">
    <location>
        <position position="77"/>
    </location>
</feature>
<evidence type="ECO:0000256" key="6">
    <source>
        <dbReference type="ARBA" id="ARBA00022605"/>
    </source>
</evidence>
<feature type="binding site" evidence="15">
    <location>
        <position position="165"/>
    </location>
    <ligand>
        <name>Zn(2+)</name>
        <dbReference type="ChEBI" id="CHEBI:29105"/>
        <label>1</label>
    </ligand>
</feature>
<keyword evidence="8 15" id="KW-0378">Hydrolase</keyword>
<keyword evidence="10 15" id="KW-0220">Diaminopimelate biosynthesis</keyword>
<feature type="binding site" evidence="15">
    <location>
        <position position="137"/>
    </location>
    <ligand>
        <name>Zn(2+)</name>
        <dbReference type="ChEBI" id="CHEBI:29105"/>
        <label>2</label>
    </ligand>
</feature>
<evidence type="ECO:0000256" key="15">
    <source>
        <dbReference type="HAMAP-Rule" id="MF_01690"/>
    </source>
</evidence>
<keyword evidence="18" id="KW-1185">Reference proteome</keyword>
<evidence type="ECO:0000256" key="4">
    <source>
        <dbReference type="ARBA" id="ARBA00011921"/>
    </source>
</evidence>
<feature type="active site" description="Proton acceptor" evidence="15">
    <location>
        <position position="136"/>
    </location>
</feature>
<dbReference type="InterPro" id="IPR002933">
    <property type="entry name" value="Peptidase_M20"/>
</dbReference>
<evidence type="ECO:0000256" key="8">
    <source>
        <dbReference type="ARBA" id="ARBA00022801"/>
    </source>
</evidence>